<feature type="region of interest" description="Disordered" evidence="1">
    <location>
        <begin position="1"/>
        <end position="28"/>
    </location>
</feature>
<comment type="caution">
    <text evidence="2">The sequence shown here is derived from an EMBL/GenBank/DDBJ whole genome shotgun (WGS) entry which is preliminary data.</text>
</comment>
<proteinExistence type="predicted"/>
<evidence type="ECO:0000313" key="2">
    <source>
        <dbReference type="EMBL" id="MCI69871.1"/>
    </source>
</evidence>
<keyword evidence="3" id="KW-1185">Reference proteome</keyword>
<dbReference type="AlphaFoldDB" id="A0A392U8N2"/>
<name>A0A392U8N2_9FABA</name>
<dbReference type="Proteomes" id="UP000265520">
    <property type="component" value="Unassembled WGS sequence"/>
</dbReference>
<evidence type="ECO:0000256" key="1">
    <source>
        <dbReference type="SAM" id="MobiDB-lite"/>
    </source>
</evidence>
<organism evidence="2 3">
    <name type="scientific">Trifolium medium</name>
    <dbReference type="NCBI Taxonomy" id="97028"/>
    <lineage>
        <taxon>Eukaryota</taxon>
        <taxon>Viridiplantae</taxon>
        <taxon>Streptophyta</taxon>
        <taxon>Embryophyta</taxon>
        <taxon>Tracheophyta</taxon>
        <taxon>Spermatophyta</taxon>
        <taxon>Magnoliopsida</taxon>
        <taxon>eudicotyledons</taxon>
        <taxon>Gunneridae</taxon>
        <taxon>Pentapetalae</taxon>
        <taxon>rosids</taxon>
        <taxon>fabids</taxon>
        <taxon>Fabales</taxon>
        <taxon>Fabaceae</taxon>
        <taxon>Papilionoideae</taxon>
        <taxon>50 kb inversion clade</taxon>
        <taxon>NPAAA clade</taxon>
        <taxon>Hologalegina</taxon>
        <taxon>IRL clade</taxon>
        <taxon>Trifolieae</taxon>
        <taxon>Trifolium</taxon>
    </lineage>
</organism>
<dbReference type="EMBL" id="LXQA010764622">
    <property type="protein sequence ID" value="MCI69871.1"/>
    <property type="molecule type" value="Genomic_DNA"/>
</dbReference>
<feature type="compositionally biased region" description="Basic residues" evidence="1">
    <location>
        <begin position="19"/>
        <end position="28"/>
    </location>
</feature>
<reference evidence="2 3" key="1">
    <citation type="journal article" date="2018" name="Front. Plant Sci.">
        <title>Red Clover (Trifolium pratense) and Zigzag Clover (T. medium) - A Picture of Genomic Similarities and Differences.</title>
        <authorList>
            <person name="Dluhosova J."/>
            <person name="Istvanek J."/>
            <person name="Nedelnik J."/>
            <person name="Repkova J."/>
        </authorList>
    </citation>
    <scope>NUCLEOTIDE SEQUENCE [LARGE SCALE GENOMIC DNA]</scope>
    <source>
        <strain evidence="3">cv. 10/8</strain>
        <tissue evidence="2">Leaf</tissue>
    </source>
</reference>
<accession>A0A392U8N2</accession>
<protein>
    <submittedName>
        <fullName evidence="2">Uncharacterized protein</fullName>
    </submittedName>
</protein>
<sequence length="28" mass="3060">MKTTITVADDEEEPEVPLQRKKTTSGVG</sequence>
<evidence type="ECO:0000313" key="3">
    <source>
        <dbReference type="Proteomes" id="UP000265520"/>
    </source>
</evidence>
<feature type="non-terminal residue" evidence="2">
    <location>
        <position position="28"/>
    </location>
</feature>